<proteinExistence type="predicted"/>
<dbReference type="NCBIfam" id="TIGR01557">
    <property type="entry name" value="myb_SHAQKYF"/>
    <property type="match status" value="1"/>
</dbReference>
<sequence>MASKSVLIVALLFSVLILCLQGTYADRIEGWEGGHARFYGGGDAPASDAIGGGFGNGNWDSQGYGFSNGSCYGLKCASCPKWCLTGDVEKQEKRAKRGRKRSREGDDEESTAAPRKKRCEWKKSLGEKFMLAITHIGLDNATPKRILEFMNEPDLTIKNVASHLQKYRIFLMKQLNVAVAGDEDMRERLRRSSFALGHPELFFNNNERDQHHSQLLKQQQMGTSIGSTFQPSAGIGCTLPLTAAASNNHSSIQFPNYQQSSTSNSSRSIPQLIGSGQSSLLNNNPANFLRQQPMLGNGNGDQLFCQQNRSLAPFGMQQLSNNFEKGGMSCGPMNNLGLTYNNIGTNNLMQIYPPQSQPRTNNPFSYNIATSVNQNGSNFTPMSSSFDNLGSHFNDVNQFRVYWLLSCSAGIETGASSAYQFPPNLPDKNGDLDQQQNVPVLPPQEGNFNDQCRLPNINVGGGNVENSNRGFMDNTSTVVATPTLINNNNISHEQESARDPDIFMMPDDFFPYEQDNYQPPSQQQDGGHDQLPYQVEVPDPAAHQVPNLSADQVPNPGPYHVEEHIWDADIQYADILDGGIWEADPCYWI</sequence>
<dbReference type="PRINTS" id="PR01225">
    <property type="entry name" value="EXPANSNFAMLY"/>
</dbReference>
<dbReference type="GO" id="GO:0005634">
    <property type="term" value="C:nucleus"/>
    <property type="evidence" value="ECO:0007669"/>
    <property type="project" value="UniProtKB-SubCell"/>
</dbReference>
<dbReference type="KEGG" id="pavi:110744801"/>
<name>A0A6P5RCK6_PRUAV</name>
<reference evidence="8" key="1">
    <citation type="submission" date="2025-08" db="UniProtKB">
        <authorList>
            <consortium name="RefSeq"/>
        </authorList>
    </citation>
    <scope>IDENTIFICATION</scope>
</reference>
<evidence type="ECO:0000256" key="1">
    <source>
        <dbReference type="ARBA" id="ARBA00004123"/>
    </source>
</evidence>
<dbReference type="RefSeq" id="XP_021800507.1">
    <property type="nucleotide sequence ID" value="XM_021944815.1"/>
</dbReference>
<feature type="compositionally biased region" description="Polar residues" evidence="5">
    <location>
        <begin position="515"/>
        <end position="525"/>
    </location>
</feature>
<dbReference type="GO" id="GO:0005576">
    <property type="term" value="C:extracellular region"/>
    <property type="evidence" value="ECO:0007669"/>
    <property type="project" value="InterPro"/>
</dbReference>
<evidence type="ECO:0000256" key="4">
    <source>
        <dbReference type="ARBA" id="ARBA00023242"/>
    </source>
</evidence>
<protein>
    <submittedName>
        <fullName evidence="8">Two-component response regulator ARR21</fullName>
    </submittedName>
</protein>
<evidence type="ECO:0000256" key="6">
    <source>
        <dbReference type="SAM" id="SignalP"/>
    </source>
</evidence>
<evidence type="ECO:0000256" key="2">
    <source>
        <dbReference type="ARBA" id="ARBA00023015"/>
    </source>
</evidence>
<dbReference type="InterPro" id="IPR044841">
    <property type="entry name" value="LUX/BOA-like"/>
</dbReference>
<feature type="region of interest" description="Disordered" evidence="5">
    <location>
        <begin position="511"/>
        <end position="534"/>
    </location>
</feature>
<dbReference type="GeneID" id="110744801"/>
<feature type="signal peptide" evidence="6">
    <location>
        <begin position="1"/>
        <end position="25"/>
    </location>
</feature>
<dbReference type="InterPro" id="IPR006447">
    <property type="entry name" value="Myb_dom_plants"/>
</dbReference>
<dbReference type="SUPFAM" id="SSF46689">
    <property type="entry name" value="Homeodomain-like"/>
    <property type="match status" value="1"/>
</dbReference>
<feature type="region of interest" description="Disordered" evidence="5">
    <location>
        <begin position="93"/>
        <end position="117"/>
    </location>
</feature>
<dbReference type="InterPro" id="IPR007118">
    <property type="entry name" value="Expan_Lol_pI"/>
</dbReference>
<dbReference type="PANTHER" id="PTHR31442:SF40">
    <property type="entry name" value="HOMEODOMAIN-LIKE SUPERFAMILY PROTEIN"/>
    <property type="match status" value="1"/>
</dbReference>
<evidence type="ECO:0000256" key="3">
    <source>
        <dbReference type="ARBA" id="ARBA00023163"/>
    </source>
</evidence>
<dbReference type="GO" id="GO:0003677">
    <property type="term" value="F:DNA binding"/>
    <property type="evidence" value="ECO:0007669"/>
    <property type="project" value="InterPro"/>
</dbReference>
<accession>A0A6P5RCK6</accession>
<dbReference type="InterPro" id="IPR009057">
    <property type="entry name" value="Homeodomain-like_sf"/>
</dbReference>
<dbReference type="PANTHER" id="PTHR31442">
    <property type="entry name" value="HOMEODOMAIN-LIKE SUPERFAMILY PROTEIN-RELATED"/>
    <property type="match status" value="1"/>
</dbReference>
<keyword evidence="3" id="KW-0804">Transcription</keyword>
<feature type="compositionally biased region" description="Basic residues" evidence="5">
    <location>
        <begin position="93"/>
        <end position="102"/>
    </location>
</feature>
<comment type="subcellular location">
    <subcellularLocation>
        <location evidence="1">Nucleus</location>
    </subcellularLocation>
</comment>
<keyword evidence="4" id="KW-0539">Nucleus</keyword>
<keyword evidence="2" id="KW-0805">Transcription regulation</keyword>
<organism evidence="7 8">
    <name type="scientific">Prunus avium</name>
    <name type="common">Cherry</name>
    <name type="synonym">Cerasus avium</name>
    <dbReference type="NCBI Taxonomy" id="42229"/>
    <lineage>
        <taxon>Eukaryota</taxon>
        <taxon>Viridiplantae</taxon>
        <taxon>Streptophyta</taxon>
        <taxon>Embryophyta</taxon>
        <taxon>Tracheophyta</taxon>
        <taxon>Spermatophyta</taxon>
        <taxon>Magnoliopsida</taxon>
        <taxon>eudicotyledons</taxon>
        <taxon>Gunneridae</taxon>
        <taxon>Pentapetalae</taxon>
        <taxon>rosids</taxon>
        <taxon>fabids</taxon>
        <taxon>Rosales</taxon>
        <taxon>Rosaceae</taxon>
        <taxon>Amygdaloideae</taxon>
        <taxon>Amygdaleae</taxon>
        <taxon>Prunus</taxon>
    </lineage>
</organism>
<dbReference type="Proteomes" id="UP000515124">
    <property type="component" value="Unplaced"/>
</dbReference>
<keyword evidence="7" id="KW-1185">Reference proteome</keyword>
<dbReference type="Gene3D" id="1.10.10.60">
    <property type="entry name" value="Homeodomain-like"/>
    <property type="match status" value="1"/>
</dbReference>
<dbReference type="AlphaFoldDB" id="A0A6P5RCK6"/>
<feature type="chain" id="PRO_5027996822" evidence="6">
    <location>
        <begin position="26"/>
        <end position="589"/>
    </location>
</feature>
<keyword evidence="6" id="KW-0732">Signal</keyword>
<gene>
    <name evidence="8" type="primary">LOC110744801</name>
</gene>
<dbReference type="GO" id="GO:0003700">
    <property type="term" value="F:DNA-binding transcription factor activity"/>
    <property type="evidence" value="ECO:0007669"/>
    <property type="project" value="InterPro"/>
</dbReference>
<dbReference type="FunFam" id="1.10.10.60:FF:000007">
    <property type="entry name" value="Two-component response regulator"/>
    <property type="match status" value="1"/>
</dbReference>
<evidence type="ECO:0000256" key="5">
    <source>
        <dbReference type="SAM" id="MobiDB-lite"/>
    </source>
</evidence>
<evidence type="ECO:0000313" key="7">
    <source>
        <dbReference type="Proteomes" id="UP000515124"/>
    </source>
</evidence>
<evidence type="ECO:0000313" key="8">
    <source>
        <dbReference type="RefSeq" id="XP_021800507.1"/>
    </source>
</evidence>